<keyword evidence="3" id="KW-0479">Metal-binding</keyword>
<dbReference type="Pfam" id="PF03404">
    <property type="entry name" value="Mo-co_dimer"/>
    <property type="match status" value="1"/>
</dbReference>
<dbReference type="Pfam" id="PF00174">
    <property type="entry name" value="Oxidored_molyb"/>
    <property type="match status" value="1"/>
</dbReference>
<evidence type="ECO:0000256" key="2">
    <source>
        <dbReference type="ARBA" id="ARBA00022505"/>
    </source>
</evidence>
<dbReference type="OrthoDB" id="10051395at2759"/>
<organism evidence="7 8">
    <name type="scientific">Leucocoprinus leucothites</name>
    <dbReference type="NCBI Taxonomy" id="201217"/>
    <lineage>
        <taxon>Eukaryota</taxon>
        <taxon>Fungi</taxon>
        <taxon>Dikarya</taxon>
        <taxon>Basidiomycota</taxon>
        <taxon>Agaricomycotina</taxon>
        <taxon>Agaricomycetes</taxon>
        <taxon>Agaricomycetidae</taxon>
        <taxon>Agaricales</taxon>
        <taxon>Agaricineae</taxon>
        <taxon>Agaricaceae</taxon>
        <taxon>Leucocoprinus</taxon>
    </lineage>
</organism>
<dbReference type="AlphaFoldDB" id="A0A8H5LIV9"/>
<gene>
    <name evidence="7" type="ORF">D9756_003176</name>
</gene>
<evidence type="ECO:0000259" key="6">
    <source>
        <dbReference type="Pfam" id="PF03404"/>
    </source>
</evidence>
<dbReference type="InterPro" id="IPR036374">
    <property type="entry name" value="OxRdtase_Mopterin-bd_sf"/>
</dbReference>
<evidence type="ECO:0000259" key="5">
    <source>
        <dbReference type="Pfam" id="PF00174"/>
    </source>
</evidence>
<accession>A0A8H5LIV9</accession>
<dbReference type="GO" id="GO:0043546">
    <property type="term" value="F:molybdopterin cofactor binding"/>
    <property type="evidence" value="ECO:0007669"/>
    <property type="project" value="TreeGrafter"/>
</dbReference>
<feature type="domain" description="Oxidoreductase molybdopterin-binding" evidence="5">
    <location>
        <begin position="51"/>
        <end position="229"/>
    </location>
</feature>
<evidence type="ECO:0000256" key="1">
    <source>
        <dbReference type="ARBA" id="ARBA00001924"/>
    </source>
</evidence>
<dbReference type="Proteomes" id="UP000559027">
    <property type="component" value="Unassembled WGS sequence"/>
</dbReference>
<evidence type="ECO:0000256" key="3">
    <source>
        <dbReference type="ARBA" id="ARBA00022723"/>
    </source>
</evidence>
<dbReference type="GO" id="GO:0006790">
    <property type="term" value="P:sulfur compound metabolic process"/>
    <property type="evidence" value="ECO:0007669"/>
    <property type="project" value="TreeGrafter"/>
</dbReference>
<evidence type="ECO:0000313" key="8">
    <source>
        <dbReference type="Proteomes" id="UP000559027"/>
    </source>
</evidence>
<name>A0A8H5LIV9_9AGAR</name>
<evidence type="ECO:0000256" key="4">
    <source>
        <dbReference type="ARBA" id="ARBA00023002"/>
    </source>
</evidence>
<dbReference type="SUPFAM" id="SSF56524">
    <property type="entry name" value="Oxidoreductase molybdopterin-binding domain"/>
    <property type="match status" value="1"/>
</dbReference>
<proteinExistence type="predicted"/>
<dbReference type="Gene3D" id="2.60.40.650">
    <property type="match status" value="1"/>
</dbReference>
<dbReference type="InterPro" id="IPR005066">
    <property type="entry name" value="MoCF_OxRdtse_dimer"/>
</dbReference>
<dbReference type="PANTHER" id="PTHR19372">
    <property type="entry name" value="SULFITE REDUCTASE"/>
    <property type="match status" value="1"/>
</dbReference>
<dbReference type="GO" id="GO:0030151">
    <property type="term" value="F:molybdenum ion binding"/>
    <property type="evidence" value="ECO:0007669"/>
    <property type="project" value="InterPro"/>
</dbReference>
<sequence>MTGAIMDYSCEPDHSTRLVIRGKEPFNAEPTAAALVEFPITPEELVYCRNHGPVREFDPDTYTVTFKGLDKECQVTMSTIKSLFTKVETVAVLQCAGIRRKEMGAIKPVHGVAWADGVVANCRWGGARLRDVLQHLELISDPNADNLHVCFASYATLCQDDDYYGASIPLAQVLDSDPGVILAYEMNGEDLSPDHGAPLRIVVPGHLGARWVKWADTVIISASESPNFYQQRDYKILPPNVESKEAAKPLWSKYPAMTALPLNSVIGTAYKSTSDRLFVKGYALPGPTGNVTAVEVSVDDGQTWEQTKITYQESKFSWTIWEGEVPCSAETGTVYSRATDSSGHVQPKVGQWNLRGVAFNGWGIADW</sequence>
<dbReference type="GO" id="GO:0020037">
    <property type="term" value="F:heme binding"/>
    <property type="evidence" value="ECO:0007669"/>
    <property type="project" value="TreeGrafter"/>
</dbReference>
<evidence type="ECO:0000313" key="7">
    <source>
        <dbReference type="EMBL" id="KAF5359165.1"/>
    </source>
</evidence>
<dbReference type="InterPro" id="IPR008335">
    <property type="entry name" value="Mopterin_OxRdtase_euk"/>
</dbReference>
<keyword evidence="8" id="KW-1185">Reference proteome</keyword>
<dbReference type="InterPro" id="IPR014756">
    <property type="entry name" value="Ig_E-set"/>
</dbReference>
<dbReference type="InterPro" id="IPR000572">
    <property type="entry name" value="OxRdtase_Mopterin-bd_dom"/>
</dbReference>
<evidence type="ECO:0008006" key="9">
    <source>
        <dbReference type="Google" id="ProtNLM"/>
    </source>
</evidence>
<dbReference type="SUPFAM" id="SSF81296">
    <property type="entry name" value="E set domains"/>
    <property type="match status" value="1"/>
</dbReference>
<reference evidence="7 8" key="1">
    <citation type="journal article" date="2020" name="ISME J.">
        <title>Uncovering the hidden diversity of litter-decomposition mechanisms in mushroom-forming fungi.</title>
        <authorList>
            <person name="Floudas D."/>
            <person name="Bentzer J."/>
            <person name="Ahren D."/>
            <person name="Johansson T."/>
            <person name="Persson P."/>
            <person name="Tunlid A."/>
        </authorList>
    </citation>
    <scope>NUCLEOTIDE SEQUENCE [LARGE SCALE GENOMIC DNA]</scope>
    <source>
        <strain evidence="7 8">CBS 146.42</strain>
    </source>
</reference>
<dbReference type="FunFam" id="3.90.420.10:FF:000002">
    <property type="entry name" value="sulfite oxidase, mitochondrial"/>
    <property type="match status" value="1"/>
</dbReference>
<keyword evidence="4" id="KW-0560">Oxidoreductase</keyword>
<keyword evidence="2" id="KW-0500">Molybdenum</keyword>
<dbReference type="GO" id="GO:0008482">
    <property type="term" value="F:sulfite oxidase activity"/>
    <property type="evidence" value="ECO:0007669"/>
    <property type="project" value="TreeGrafter"/>
</dbReference>
<protein>
    <recommendedName>
        <fullName evidence="9">Sulfite oxidase</fullName>
    </recommendedName>
</protein>
<feature type="domain" description="Moybdenum cofactor oxidoreductase dimerisation" evidence="6">
    <location>
        <begin position="273"/>
        <end position="362"/>
    </location>
</feature>
<dbReference type="EMBL" id="JAACJO010000004">
    <property type="protein sequence ID" value="KAF5359165.1"/>
    <property type="molecule type" value="Genomic_DNA"/>
</dbReference>
<comment type="cofactor">
    <cofactor evidence="1">
        <name>Mo-molybdopterin</name>
        <dbReference type="ChEBI" id="CHEBI:71302"/>
    </cofactor>
</comment>
<dbReference type="GO" id="GO:0005739">
    <property type="term" value="C:mitochondrion"/>
    <property type="evidence" value="ECO:0007669"/>
    <property type="project" value="TreeGrafter"/>
</dbReference>
<dbReference type="Gene3D" id="3.90.420.10">
    <property type="entry name" value="Oxidoreductase, molybdopterin-binding domain"/>
    <property type="match status" value="1"/>
</dbReference>
<dbReference type="PRINTS" id="PR00407">
    <property type="entry name" value="EUMOPTERIN"/>
</dbReference>
<dbReference type="PANTHER" id="PTHR19372:SF7">
    <property type="entry name" value="SULFITE OXIDASE, MITOCHONDRIAL"/>
    <property type="match status" value="1"/>
</dbReference>
<comment type="caution">
    <text evidence="7">The sequence shown here is derived from an EMBL/GenBank/DDBJ whole genome shotgun (WGS) entry which is preliminary data.</text>
</comment>